<feature type="transmembrane region" description="Helical" evidence="10">
    <location>
        <begin position="365"/>
        <end position="382"/>
    </location>
</feature>
<dbReference type="GO" id="GO:0016020">
    <property type="term" value="C:membrane"/>
    <property type="evidence" value="ECO:0007669"/>
    <property type="project" value="UniProtKB-SubCell"/>
</dbReference>
<evidence type="ECO:0000313" key="11">
    <source>
        <dbReference type="EMBL" id="QEG23280.1"/>
    </source>
</evidence>
<reference evidence="11 12" key="1">
    <citation type="submission" date="2019-08" db="EMBL/GenBank/DDBJ databases">
        <title>Deep-cultivation of Planctomycetes and their phenomic and genomic characterization uncovers novel biology.</title>
        <authorList>
            <person name="Wiegand S."/>
            <person name="Jogler M."/>
            <person name="Boedeker C."/>
            <person name="Pinto D."/>
            <person name="Vollmers J."/>
            <person name="Rivas-Marin E."/>
            <person name="Kohn T."/>
            <person name="Peeters S.H."/>
            <person name="Heuer A."/>
            <person name="Rast P."/>
            <person name="Oberbeckmann S."/>
            <person name="Bunk B."/>
            <person name="Jeske O."/>
            <person name="Meyerdierks A."/>
            <person name="Storesund J.E."/>
            <person name="Kallscheuer N."/>
            <person name="Luecker S."/>
            <person name="Lage O.M."/>
            <person name="Pohl T."/>
            <person name="Merkel B.J."/>
            <person name="Hornburger P."/>
            <person name="Mueller R.-W."/>
            <person name="Bruemmer F."/>
            <person name="Labrenz M."/>
            <person name="Spormann A.M."/>
            <person name="Op den Camp H."/>
            <person name="Overmann J."/>
            <person name="Amann R."/>
            <person name="Jetten M.S.M."/>
            <person name="Mascher T."/>
            <person name="Medema M.H."/>
            <person name="Devos D.P."/>
            <person name="Kaster A.-K."/>
            <person name="Ovreas L."/>
            <person name="Rohde M."/>
            <person name="Galperin M.Y."/>
            <person name="Jogler C."/>
        </authorList>
    </citation>
    <scope>NUCLEOTIDE SEQUENCE [LARGE SCALE GENOMIC DNA]</scope>
    <source>
        <strain evidence="11 12">FC18</strain>
    </source>
</reference>
<dbReference type="Proteomes" id="UP000322214">
    <property type="component" value="Chromosome"/>
</dbReference>
<keyword evidence="8 10" id="KW-0472">Membrane</keyword>
<evidence type="ECO:0008006" key="13">
    <source>
        <dbReference type="Google" id="ProtNLM"/>
    </source>
</evidence>
<feature type="transmembrane region" description="Helical" evidence="10">
    <location>
        <begin position="326"/>
        <end position="344"/>
    </location>
</feature>
<evidence type="ECO:0000256" key="4">
    <source>
        <dbReference type="ARBA" id="ARBA00022676"/>
    </source>
</evidence>
<dbReference type="GO" id="GO:0006679">
    <property type="term" value="P:glucosylceramide biosynthetic process"/>
    <property type="evidence" value="ECO:0007669"/>
    <property type="project" value="TreeGrafter"/>
</dbReference>
<comment type="pathway">
    <text evidence="3">Sphingolipid metabolism.</text>
</comment>
<gene>
    <name evidence="11" type="ORF">MFFC18_31760</name>
</gene>
<organism evidence="11 12">
    <name type="scientific">Mariniblastus fucicola</name>
    <dbReference type="NCBI Taxonomy" id="980251"/>
    <lineage>
        <taxon>Bacteria</taxon>
        <taxon>Pseudomonadati</taxon>
        <taxon>Planctomycetota</taxon>
        <taxon>Planctomycetia</taxon>
        <taxon>Pirellulales</taxon>
        <taxon>Pirellulaceae</taxon>
        <taxon>Mariniblastus</taxon>
    </lineage>
</organism>
<evidence type="ECO:0000256" key="7">
    <source>
        <dbReference type="ARBA" id="ARBA00022989"/>
    </source>
</evidence>
<evidence type="ECO:0000256" key="9">
    <source>
        <dbReference type="SAM" id="MobiDB-lite"/>
    </source>
</evidence>
<keyword evidence="12" id="KW-1185">Reference proteome</keyword>
<keyword evidence="4" id="KW-0328">Glycosyltransferase</keyword>
<evidence type="ECO:0000256" key="3">
    <source>
        <dbReference type="ARBA" id="ARBA00004991"/>
    </source>
</evidence>
<evidence type="ECO:0000256" key="10">
    <source>
        <dbReference type="SAM" id="Phobius"/>
    </source>
</evidence>
<dbReference type="PANTHER" id="PTHR12726:SF0">
    <property type="entry name" value="CERAMIDE GLUCOSYLTRANSFERASE"/>
    <property type="match status" value="1"/>
</dbReference>
<dbReference type="OrthoDB" id="284671at2"/>
<dbReference type="InterPro" id="IPR025993">
    <property type="entry name" value="Ceramide_glucosylTrfase"/>
</dbReference>
<evidence type="ECO:0000256" key="6">
    <source>
        <dbReference type="ARBA" id="ARBA00022692"/>
    </source>
</evidence>
<keyword evidence="5" id="KW-0808">Transferase</keyword>
<feature type="transmembrane region" description="Helical" evidence="10">
    <location>
        <begin position="290"/>
        <end position="314"/>
    </location>
</feature>
<dbReference type="RefSeq" id="WP_084416950.1">
    <property type="nucleotide sequence ID" value="NZ_CP042912.1"/>
</dbReference>
<evidence type="ECO:0000256" key="5">
    <source>
        <dbReference type="ARBA" id="ARBA00022679"/>
    </source>
</evidence>
<protein>
    <recommendedName>
        <fullName evidence="13">N-glycosyltransferase</fullName>
    </recommendedName>
</protein>
<comment type="pathway">
    <text evidence="2">Lipid metabolism; sphingolipid metabolism.</text>
</comment>
<dbReference type="SUPFAM" id="SSF53448">
    <property type="entry name" value="Nucleotide-diphospho-sugar transferases"/>
    <property type="match status" value="1"/>
</dbReference>
<feature type="transmembrane region" description="Helical" evidence="10">
    <location>
        <begin position="6"/>
        <end position="27"/>
    </location>
</feature>
<dbReference type="Gene3D" id="3.90.550.10">
    <property type="entry name" value="Spore Coat Polysaccharide Biosynthesis Protein SpsA, Chain A"/>
    <property type="match status" value="1"/>
</dbReference>
<dbReference type="KEGG" id="mff:MFFC18_31760"/>
<evidence type="ECO:0000256" key="2">
    <source>
        <dbReference type="ARBA" id="ARBA00004760"/>
    </source>
</evidence>
<dbReference type="InterPro" id="IPR029044">
    <property type="entry name" value="Nucleotide-diphossugar_trans"/>
</dbReference>
<dbReference type="GO" id="GO:0008120">
    <property type="term" value="F:ceramide glucosyltransferase activity"/>
    <property type="evidence" value="ECO:0007669"/>
    <property type="project" value="TreeGrafter"/>
</dbReference>
<dbReference type="PANTHER" id="PTHR12726">
    <property type="entry name" value="CERAMIDE GLUCOSYLTRANSFERASE"/>
    <property type="match status" value="1"/>
</dbReference>
<sequence length="469" mass="52369">MVTFFLALAICIVAALVSGALLLALTVENHRFWKRHQQRGTPFEQQTAKVNLIVPCKGVADDTRRKLEAFFFQDHPHFRISFAVEAATDPVVPLIRELQKENRFVESSIVVAGRATHCGQKVHNLLAAIAKLQVEVDVLAFADMDALVKPSWLRWLTIGVGREQVGARTGYRWMVPGKNNLPTLIGVTLNNSVAACLGKGSHNLVWGGSWAIHRKVFEQTGMREAWAQVLSDDFVASRTIRNSTFAGKLLKIQFEPQCLCETTVNFGWSSLMEFIVRQLKITRLYAPRHWTVATLNSLVTQFAFWGSVVAWIAVMSSGDRGWLPTTLMFSFIGIYLLATARAAIRQNMARRLIPGWRKQRQARRFDLFAWPVTGLFALVALIESSVGKRISWSNIHYRIQSGGRTMVLGRNVESESWPVRTASVVPDPKLSRFRNSKAKPETADLPTATGVPGTNVFANTATPTVERSV</sequence>
<dbReference type="AlphaFoldDB" id="A0A5B9PDS5"/>
<keyword evidence="6 10" id="KW-0812">Transmembrane</keyword>
<feature type="compositionally biased region" description="Polar residues" evidence="9">
    <location>
        <begin position="456"/>
        <end position="469"/>
    </location>
</feature>
<dbReference type="EMBL" id="CP042912">
    <property type="protein sequence ID" value="QEG23280.1"/>
    <property type="molecule type" value="Genomic_DNA"/>
</dbReference>
<evidence type="ECO:0000313" key="12">
    <source>
        <dbReference type="Proteomes" id="UP000322214"/>
    </source>
</evidence>
<name>A0A5B9PDS5_9BACT</name>
<feature type="region of interest" description="Disordered" evidence="9">
    <location>
        <begin position="432"/>
        <end position="469"/>
    </location>
</feature>
<proteinExistence type="predicted"/>
<comment type="subcellular location">
    <subcellularLocation>
        <location evidence="1">Membrane</location>
        <topology evidence="1">Multi-pass membrane protein</topology>
    </subcellularLocation>
</comment>
<dbReference type="Pfam" id="PF13506">
    <property type="entry name" value="Glyco_transf_21"/>
    <property type="match status" value="1"/>
</dbReference>
<dbReference type="STRING" id="980251.GCA_001642875_00571"/>
<keyword evidence="7 10" id="KW-1133">Transmembrane helix</keyword>
<evidence type="ECO:0000256" key="8">
    <source>
        <dbReference type="ARBA" id="ARBA00023136"/>
    </source>
</evidence>
<evidence type="ECO:0000256" key="1">
    <source>
        <dbReference type="ARBA" id="ARBA00004141"/>
    </source>
</evidence>
<accession>A0A5B9PDS5</accession>